<dbReference type="InterPro" id="IPR051368">
    <property type="entry name" value="SerProtInhib-TIL_Domain"/>
</dbReference>
<keyword evidence="1" id="KW-0646">Protease inhibitor</keyword>
<dbReference type="CDD" id="cd19941">
    <property type="entry name" value="TIL"/>
    <property type="match status" value="1"/>
</dbReference>
<evidence type="ECO:0000256" key="1">
    <source>
        <dbReference type="ARBA" id="ARBA00022690"/>
    </source>
</evidence>
<proteinExistence type="predicted"/>
<keyword evidence="3" id="KW-1015">Disulfide bond</keyword>
<dbReference type="InterPro" id="IPR036084">
    <property type="entry name" value="Ser_inhib-like_sf"/>
</dbReference>
<feature type="compositionally biased region" description="Polar residues" evidence="4">
    <location>
        <begin position="229"/>
        <end position="244"/>
    </location>
</feature>
<evidence type="ECO:0000256" key="4">
    <source>
        <dbReference type="SAM" id="MobiDB-lite"/>
    </source>
</evidence>
<evidence type="ECO:0000256" key="2">
    <source>
        <dbReference type="ARBA" id="ARBA00022900"/>
    </source>
</evidence>
<dbReference type="AlphaFoldDB" id="A0AAD4N3A5"/>
<feature type="domain" description="TIL" evidence="6">
    <location>
        <begin position="52"/>
        <end position="103"/>
    </location>
</feature>
<dbReference type="GO" id="GO:0004867">
    <property type="term" value="F:serine-type endopeptidase inhibitor activity"/>
    <property type="evidence" value="ECO:0007669"/>
    <property type="project" value="UniProtKB-KW"/>
</dbReference>
<evidence type="ECO:0000256" key="5">
    <source>
        <dbReference type="SAM" id="SignalP"/>
    </source>
</evidence>
<sequence length="254" mass="26923">MFFTWNLIIRRCSLILVLALPAVYYVASGAKHRDKIEGILSSDNSTANNCTKANEVFYECGACDSTCNSPARTCSLLCRKPECGCASGYARNKRGKCVLPEECGGKKDNGCASVDCESGYVCNKGKCIPESADGSCAAVSCVANTTCIKGVCVMTGNSGCEYEYETDERGCDVPHLVCEDLNCSENEEAKICGACDIKCGESDCVQTETCTEPECGCKAGFCRDENSTCVNSPSGGNGTVSDDASNSRKKKPKS</sequence>
<gene>
    <name evidence="7" type="ORF">DdX_09004</name>
</gene>
<comment type="caution">
    <text evidence="7">The sequence shown here is derived from an EMBL/GenBank/DDBJ whole genome shotgun (WGS) entry which is preliminary data.</text>
</comment>
<keyword evidence="2" id="KW-0722">Serine protease inhibitor</keyword>
<feature type="signal peptide" evidence="5">
    <location>
        <begin position="1"/>
        <end position="19"/>
    </location>
</feature>
<reference evidence="7" key="1">
    <citation type="submission" date="2022-01" db="EMBL/GenBank/DDBJ databases">
        <title>Genome Sequence Resource for Two Populations of Ditylenchus destructor, the Migratory Endoparasitic Phytonematode.</title>
        <authorList>
            <person name="Zhang H."/>
            <person name="Lin R."/>
            <person name="Xie B."/>
        </authorList>
    </citation>
    <scope>NUCLEOTIDE SEQUENCE</scope>
    <source>
        <strain evidence="7">BazhouSP</strain>
    </source>
</reference>
<evidence type="ECO:0000313" key="8">
    <source>
        <dbReference type="Proteomes" id="UP001201812"/>
    </source>
</evidence>
<name>A0AAD4N3A5_9BILA</name>
<dbReference type="Pfam" id="PF01826">
    <property type="entry name" value="TIL"/>
    <property type="match status" value="1"/>
</dbReference>
<dbReference type="PANTHER" id="PTHR23259:SF70">
    <property type="entry name" value="ACCESSORY GLAND PROTEIN ACP62F-RELATED"/>
    <property type="match status" value="1"/>
</dbReference>
<dbReference type="Gene3D" id="2.10.25.10">
    <property type="entry name" value="Laminin"/>
    <property type="match status" value="1"/>
</dbReference>
<feature type="chain" id="PRO_5041975294" evidence="5">
    <location>
        <begin position="20"/>
        <end position="254"/>
    </location>
</feature>
<feature type="region of interest" description="Disordered" evidence="4">
    <location>
        <begin position="229"/>
        <end position="254"/>
    </location>
</feature>
<protein>
    <submittedName>
        <fullName evidence="7">Trypsin inhibitor like cysteine rich domain-containing protein</fullName>
    </submittedName>
</protein>
<accession>A0AAD4N3A5</accession>
<dbReference type="SUPFAM" id="SSF57567">
    <property type="entry name" value="Serine protease inhibitors"/>
    <property type="match status" value="1"/>
</dbReference>
<dbReference type="EMBL" id="JAKKPZ010000015">
    <property type="protein sequence ID" value="KAI1713489.1"/>
    <property type="molecule type" value="Genomic_DNA"/>
</dbReference>
<keyword evidence="8" id="KW-1185">Reference proteome</keyword>
<organism evidence="7 8">
    <name type="scientific">Ditylenchus destructor</name>
    <dbReference type="NCBI Taxonomy" id="166010"/>
    <lineage>
        <taxon>Eukaryota</taxon>
        <taxon>Metazoa</taxon>
        <taxon>Ecdysozoa</taxon>
        <taxon>Nematoda</taxon>
        <taxon>Chromadorea</taxon>
        <taxon>Rhabditida</taxon>
        <taxon>Tylenchina</taxon>
        <taxon>Tylenchomorpha</taxon>
        <taxon>Sphaerularioidea</taxon>
        <taxon>Anguinidae</taxon>
        <taxon>Anguininae</taxon>
        <taxon>Ditylenchus</taxon>
    </lineage>
</organism>
<dbReference type="Proteomes" id="UP001201812">
    <property type="component" value="Unassembled WGS sequence"/>
</dbReference>
<dbReference type="PANTHER" id="PTHR23259">
    <property type="entry name" value="RIDDLE"/>
    <property type="match status" value="1"/>
</dbReference>
<dbReference type="InterPro" id="IPR002919">
    <property type="entry name" value="TIL_dom"/>
</dbReference>
<evidence type="ECO:0000256" key="3">
    <source>
        <dbReference type="ARBA" id="ARBA00023157"/>
    </source>
</evidence>
<evidence type="ECO:0000313" key="7">
    <source>
        <dbReference type="EMBL" id="KAI1713489.1"/>
    </source>
</evidence>
<evidence type="ECO:0000259" key="6">
    <source>
        <dbReference type="Pfam" id="PF01826"/>
    </source>
</evidence>
<keyword evidence="5" id="KW-0732">Signal</keyword>